<comment type="caution">
    <text evidence="2">The sequence shown here is derived from an EMBL/GenBank/DDBJ whole genome shotgun (WGS) entry which is preliminary data.</text>
</comment>
<reference evidence="2" key="1">
    <citation type="submission" date="2023-02" db="EMBL/GenBank/DDBJ databases">
        <title>Genome of toxic invasive species Heracleum sosnowskyi carries increased number of genes despite the absence of recent whole-genome duplications.</title>
        <authorList>
            <person name="Schelkunov M."/>
            <person name="Shtratnikova V."/>
            <person name="Makarenko M."/>
            <person name="Klepikova A."/>
            <person name="Omelchenko D."/>
            <person name="Novikova G."/>
            <person name="Obukhova E."/>
            <person name="Bogdanov V."/>
            <person name="Penin A."/>
            <person name="Logacheva M."/>
        </authorList>
    </citation>
    <scope>NUCLEOTIDE SEQUENCE</scope>
    <source>
        <strain evidence="2">Hsosn_3</strain>
        <tissue evidence="2">Leaf</tissue>
    </source>
</reference>
<evidence type="ECO:0000256" key="1">
    <source>
        <dbReference type="SAM" id="MobiDB-lite"/>
    </source>
</evidence>
<feature type="compositionally biased region" description="Basic and acidic residues" evidence="1">
    <location>
        <begin position="121"/>
        <end position="137"/>
    </location>
</feature>
<sequence length="164" mass="18785">MLLAFIIYRSNIMSTPQLCVVVIKIVLIRCLVLVVQDANGSIVQFCYGEDGVDVHQTSFLNKFEALAKNRETIGQKFHHKLEYNAYIKKLPTKLTRFHVRKKFFRCAYWRITKLLSAVEEEKKEVVAKPVPEPEKTTEAASVKPPKAEECDEGEDEDENLKGVL</sequence>
<evidence type="ECO:0008006" key="4">
    <source>
        <dbReference type="Google" id="ProtNLM"/>
    </source>
</evidence>
<dbReference type="Gene3D" id="6.20.50.80">
    <property type="match status" value="1"/>
</dbReference>
<evidence type="ECO:0000313" key="2">
    <source>
        <dbReference type="EMBL" id="KAK1397139.1"/>
    </source>
</evidence>
<dbReference type="AlphaFoldDB" id="A0AAD8J5A0"/>
<reference evidence="2" key="2">
    <citation type="submission" date="2023-05" db="EMBL/GenBank/DDBJ databases">
        <authorList>
            <person name="Schelkunov M.I."/>
        </authorList>
    </citation>
    <scope>NUCLEOTIDE SEQUENCE</scope>
    <source>
        <strain evidence="2">Hsosn_3</strain>
        <tissue evidence="2">Leaf</tissue>
    </source>
</reference>
<feature type="compositionally biased region" description="Acidic residues" evidence="1">
    <location>
        <begin position="149"/>
        <end position="158"/>
    </location>
</feature>
<evidence type="ECO:0000313" key="3">
    <source>
        <dbReference type="Proteomes" id="UP001237642"/>
    </source>
</evidence>
<accession>A0AAD8J5A0</accession>
<name>A0AAD8J5A0_9APIA</name>
<dbReference type="EMBL" id="JAUIZM010000002">
    <property type="protein sequence ID" value="KAK1397139.1"/>
    <property type="molecule type" value="Genomic_DNA"/>
</dbReference>
<dbReference type="SUPFAM" id="SSF64484">
    <property type="entry name" value="beta and beta-prime subunits of DNA dependent RNA-polymerase"/>
    <property type="match status" value="1"/>
</dbReference>
<organism evidence="2 3">
    <name type="scientific">Heracleum sosnowskyi</name>
    <dbReference type="NCBI Taxonomy" id="360622"/>
    <lineage>
        <taxon>Eukaryota</taxon>
        <taxon>Viridiplantae</taxon>
        <taxon>Streptophyta</taxon>
        <taxon>Embryophyta</taxon>
        <taxon>Tracheophyta</taxon>
        <taxon>Spermatophyta</taxon>
        <taxon>Magnoliopsida</taxon>
        <taxon>eudicotyledons</taxon>
        <taxon>Gunneridae</taxon>
        <taxon>Pentapetalae</taxon>
        <taxon>asterids</taxon>
        <taxon>campanulids</taxon>
        <taxon>Apiales</taxon>
        <taxon>Apiaceae</taxon>
        <taxon>Apioideae</taxon>
        <taxon>apioid superclade</taxon>
        <taxon>Tordylieae</taxon>
        <taxon>Tordyliinae</taxon>
        <taxon>Heracleum</taxon>
    </lineage>
</organism>
<protein>
    <recommendedName>
        <fullName evidence="4">DNA-directed RNA polymerase</fullName>
    </recommendedName>
</protein>
<keyword evidence="3" id="KW-1185">Reference proteome</keyword>
<proteinExistence type="predicted"/>
<dbReference type="Proteomes" id="UP001237642">
    <property type="component" value="Unassembled WGS sequence"/>
</dbReference>
<feature type="region of interest" description="Disordered" evidence="1">
    <location>
        <begin position="121"/>
        <end position="164"/>
    </location>
</feature>
<gene>
    <name evidence="2" type="ORF">POM88_007002</name>
</gene>